<dbReference type="EMBL" id="CP076448">
    <property type="protein sequence ID" value="QXM23533.1"/>
    <property type="molecule type" value="Genomic_DNA"/>
</dbReference>
<proteinExistence type="predicted"/>
<dbReference type="NCBIfam" id="TIGR02584">
    <property type="entry name" value="cas_NE0113"/>
    <property type="match status" value="1"/>
</dbReference>
<dbReference type="Proteomes" id="UP000694001">
    <property type="component" value="Chromosome"/>
</dbReference>
<dbReference type="Pfam" id="PF09623">
    <property type="entry name" value="Cas_NE0113"/>
    <property type="match status" value="1"/>
</dbReference>
<dbReference type="RefSeq" id="WP_218284393.1">
    <property type="nucleotide sequence ID" value="NZ_CP076448.1"/>
</dbReference>
<evidence type="ECO:0000313" key="3">
    <source>
        <dbReference type="Proteomes" id="UP000694001"/>
    </source>
</evidence>
<gene>
    <name evidence="2" type="ORF">KO353_09345</name>
</gene>
<evidence type="ECO:0000259" key="1">
    <source>
        <dbReference type="Pfam" id="PF09623"/>
    </source>
</evidence>
<dbReference type="KEGG" id="elio:KO353_09345"/>
<dbReference type="InterPro" id="IPR013413">
    <property type="entry name" value="CRISPR-assoc_prot_NE0113"/>
</dbReference>
<dbReference type="AlphaFoldDB" id="A0A975U0J5"/>
<name>A0A975U0J5_9PROT</name>
<reference evidence="2" key="1">
    <citation type="submission" date="2021-06" db="EMBL/GenBank/DDBJ databases">
        <title>Elioraea tepida, sp. nov., a moderately thermophilic aerobic anoxygenic phototrophic bacterium isolated from an alkaline siliceous hot spring mat community in Yellowstone National Park, WY, USA.</title>
        <authorList>
            <person name="Saini M.K."/>
            <person name="Yoshida S."/>
            <person name="Sebastian A."/>
            <person name="Hirose S."/>
            <person name="Hara E."/>
            <person name="Tamaki H."/>
            <person name="Soulier N.T."/>
            <person name="Albert I."/>
            <person name="Hanada S."/>
            <person name="Bryant D.A."/>
            <person name="Tank M."/>
        </authorList>
    </citation>
    <scope>NUCLEOTIDE SEQUENCE</scope>
    <source>
        <strain evidence="2">MS-P2</strain>
    </source>
</reference>
<sequence length="368" mass="39716">MPSETTLTPPLRLLVITGLSPQVVTETIWALAQRTPPALPSEIMLLTTRAGAAKATRLLPSALTALSRQLGVALPAPEIRVMRDRTGRPLDDIARAEDNRAAADSITAAIRAATADPAIPLHVSIAGGRKTMGCLAAIALSLFGRERDELSHVLVEERFQGRDDFFFPPEPPRRLPLEDGGVLDTAEAHVVLAEVPFVRLRGQWRPESVGSGYAEAIAAAQTALAPPRLELDTTTMTARFGMTSCRLKPSLFGILVWFAERARRGEGAVICPHKLAGAKALAAECLAAVTRLCGSADHEACRAVRRGVADGLRREVLAEKVSRLNRLIRDLLGPEGEPYRIRAEGRRPFTGYRLALPAEAIRIIPEAP</sequence>
<feature type="domain" description="CRISPR system ring nuclease SSO2081-like" evidence="1">
    <location>
        <begin position="20"/>
        <end position="202"/>
    </location>
</feature>
<organism evidence="2 3">
    <name type="scientific">Elioraea tepida</name>
    <dbReference type="NCBI Taxonomy" id="2843330"/>
    <lineage>
        <taxon>Bacteria</taxon>
        <taxon>Pseudomonadati</taxon>
        <taxon>Pseudomonadota</taxon>
        <taxon>Alphaproteobacteria</taxon>
        <taxon>Acetobacterales</taxon>
        <taxon>Elioraeaceae</taxon>
        <taxon>Elioraea</taxon>
    </lineage>
</organism>
<keyword evidence="3" id="KW-1185">Reference proteome</keyword>
<evidence type="ECO:0000313" key="2">
    <source>
        <dbReference type="EMBL" id="QXM23533.1"/>
    </source>
</evidence>
<protein>
    <submittedName>
        <fullName evidence="2">TIGR02584 family CRISPR-associated protein</fullName>
    </submittedName>
</protein>
<accession>A0A975U0J5</accession>
<dbReference type="InterPro" id="IPR019092">
    <property type="entry name" value="SSO2081-like_dom"/>
</dbReference>